<organism evidence="4 5">
    <name type="scientific">Archangium gephyra</name>
    <dbReference type="NCBI Taxonomy" id="48"/>
    <lineage>
        <taxon>Bacteria</taxon>
        <taxon>Pseudomonadati</taxon>
        <taxon>Myxococcota</taxon>
        <taxon>Myxococcia</taxon>
        <taxon>Myxococcales</taxon>
        <taxon>Cystobacterineae</taxon>
        <taxon>Archangiaceae</taxon>
        <taxon>Archangium</taxon>
    </lineage>
</organism>
<reference evidence="4 5" key="1">
    <citation type="submission" date="2017-08" db="EMBL/GenBank/DDBJ databases">
        <title>Infants hospitalized years apart are colonized by the same room-sourced microbial strains.</title>
        <authorList>
            <person name="Brooks B."/>
            <person name="Olm M.R."/>
            <person name="Firek B.A."/>
            <person name="Baker R."/>
            <person name="Thomas B.C."/>
            <person name="Morowitz M.J."/>
            <person name="Banfield J.F."/>
        </authorList>
    </citation>
    <scope>NUCLEOTIDE SEQUENCE [LARGE SCALE GENOMIC DNA]</scope>
    <source>
        <strain evidence="4">S2_003_000_R2_14</strain>
    </source>
</reference>
<evidence type="ECO:0000256" key="2">
    <source>
        <dbReference type="SAM" id="Phobius"/>
    </source>
</evidence>
<dbReference type="GO" id="GO:0016989">
    <property type="term" value="F:sigma factor antagonist activity"/>
    <property type="evidence" value="ECO:0007669"/>
    <property type="project" value="TreeGrafter"/>
</dbReference>
<dbReference type="Proteomes" id="UP000249061">
    <property type="component" value="Unassembled WGS sequence"/>
</dbReference>
<proteinExistence type="predicted"/>
<dbReference type="PANTHER" id="PTHR30273:SF2">
    <property type="entry name" value="PROTEIN FECR"/>
    <property type="match status" value="1"/>
</dbReference>
<evidence type="ECO:0000313" key="5">
    <source>
        <dbReference type="Proteomes" id="UP000249061"/>
    </source>
</evidence>
<comment type="caution">
    <text evidence="4">The sequence shown here is derived from an EMBL/GenBank/DDBJ whole genome shotgun (WGS) entry which is preliminary data.</text>
</comment>
<dbReference type="AlphaFoldDB" id="A0A2W5W350"/>
<dbReference type="Gene3D" id="1.25.40.10">
    <property type="entry name" value="Tetratricopeptide repeat domain"/>
    <property type="match status" value="1"/>
</dbReference>
<dbReference type="PANTHER" id="PTHR30273">
    <property type="entry name" value="PERIPLASMIC SIGNAL SENSOR AND SIGMA FACTOR ACTIVATOR FECR-RELATED"/>
    <property type="match status" value="1"/>
</dbReference>
<keyword evidence="2" id="KW-0472">Membrane</keyword>
<gene>
    <name evidence="4" type="ORF">DI536_04510</name>
</gene>
<feature type="region of interest" description="Disordered" evidence="1">
    <location>
        <begin position="218"/>
        <end position="237"/>
    </location>
</feature>
<dbReference type="EMBL" id="QFQP01000002">
    <property type="protein sequence ID" value="PZR17581.1"/>
    <property type="molecule type" value="Genomic_DNA"/>
</dbReference>
<keyword evidence="2" id="KW-1133">Transmembrane helix</keyword>
<sequence length="326" mass="35274">MSWDQRAARHLQQSYEQVGPAEDSPHARDAALAAIEQALQVQPSPSRRRELPRWLYAAVVLGGIVAAAALFTLRARPADVQVITQRGDVDVKSERVFRTRDGEVTLSLPSGATLELQRNSDIELHDEGARVLLRMGAVAAAVVSDEQRPLTIETMDTQIFTRGARLKVEATGGCDGGARVTVSDGAVLVRRRGIEAPVMTGQTWPTCPKKLEAVPEDVPQIASPPPAPAPRPKPVEGTSLSALNAQYARALELQRDGRFDEALRALDRVLAGPPDSPLAEPALAQKLRWLAPSRPAEARRAAKLYLQRFPMGPARADAETLLLDAP</sequence>
<feature type="domain" description="FecR protein" evidence="3">
    <location>
        <begin position="98"/>
        <end position="187"/>
    </location>
</feature>
<feature type="region of interest" description="Disordered" evidence="1">
    <location>
        <begin position="1"/>
        <end position="26"/>
    </location>
</feature>
<dbReference type="InterPro" id="IPR011990">
    <property type="entry name" value="TPR-like_helical_dom_sf"/>
</dbReference>
<protein>
    <recommendedName>
        <fullName evidence="3">FecR protein domain-containing protein</fullName>
    </recommendedName>
</protein>
<dbReference type="Pfam" id="PF04773">
    <property type="entry name" value="FecR"/>
    <property type="match status" value="1"/>
</dbReference>
<evidence type="ECO:0000259" key="3">
    <source>
        <dbReference type="Pfam" id="PF04773"/>
    </source>
</evidence>
<keyword evidence="2" id="KW-0812">Transmembrane</keyword>
<feature type="transmembrane region" description="Helical" evidence="2">
    <location>
        <begin position="54"/>
        <end position="73"/>
    </location>
</feature>
<feature type="compositionally biased region" description="Pro residues" evidence="1">
    <location>
        <begin position="222"/>
        <end position="232"/>
    </location>
</feature>
<dbReference type="Gene3D" id="2.60.120.1440">
    <property type="match status" value="1"/>
</dbReference>
<dbReference type="InterPro" id="IPR012373">
    <property type="entry name" value="Ferrdict_sens_TM"/>
</dbReference>
<evidence type="ECO:0000313" key="4">
    <source>
        <dbReference type="EMBL" id="PZR17581.1"/>
    </source>
</evidence>
<dbReference type="InterPro" id="IPR006860">
    <property type="entry name" value="FecR"/>
</dbReference>
<name>A0A2W5W350_9BACT</name>
<evidence type="ECO:0000256" key="1">
    <source>
        <dbReference type="SAM" id="MobiDB-lite"/>
    </source>
</evidence>
<accession>A0A2W5W350</accession>
<dbReference type="SUPFAM" id="SSF48452">
    <property type="entry name" value="TPR-like"/>
    <property type="match status" value="1"/>
</dbReference>